<dbReference type="InterPro" id="IPR036852">
    <property type="entry name" value="Peptidase_S8/S53_dom_sf"/>
</dbReference>
<evidence type="ECO:0000256" key="5">
    <source>
        <dbReference type="ARBA" id="ARBA00022825"/>
    </source>
</evidence>
<dbReference type="Gene3D" id="2.60.40.10">
    <property type="entry name" value="Immunoglobulins"/>
    <property type="match status" value="3"/>
</dbReference>
<organism evidence="10 11">
    <name type="scientific">Acidisarcina polymorpha</name>
    <dbReference type="NCBI Taxonomy" id="2211140"/>
    <lineage>
        <taxon>Bacteria</taxon>
        <taxon>Pseudomonadati</taxon>
        <taxon>Acidobacteriota</taxon>
        <taxon>Terriglobia</taxon>
        <taxon>Terriglobales</taxon>
        <taxon>Acidobacteriaceae</taxon>
        <taxon>Acidisarcina</taxon>
    </lineage>
</organism>
<sequence>MKSSGVTSRRCLAIFVCLLVFTVGSFGAVSSIQEPVDESVLVTLKGNVHPAAKSALDSGPADPSLPAARLMLVLKRSAAQEADFQQLLSELHDRNSQNYHRWLTPAQYAERFGASASDVKTLTAWLEAHGFTVSPPAASRTAIEFSGNVGQVQTAFHTSLRRFQVNGREHLANISDPQIPAALAGVIGGVTGLNDFFPAAELTSPIPATYDRATHLAKPAVSTTAGGNLLYLGPSDAATIYDTPNALNANYQGTQPYTGAGVTIAEVSDANINTADVDTYRSFFGLPQNTPTVVIDGNDPGVDSVTTGHTQQALLDLEVAGALAPNAKLMLYTAKDTVLVSGMLLAINRALNDNIADIVQVGFSSCEAELAASGNSFIQNAWALAAMQGVTVVVGAGDSGSAGCDAAANDATAHDGTAVNGLASTAYNIAVGGTDFDALPGNLSTYVGAKGAALKYIPELPWNNSVALGGNGLAAGNTPFLDSNGFTNLFAGGGGPSTCENGASSSATCTGNAPHGYGKPDWQATAGNLNIPHDTVRDVPDVAMMAGSGEYGATWAVCGNDYDASGNPVADCATNSGNSANIQGIGGTSAAASAFAGILALVSQSQSNRLGQANYPLYNLANQSSLYNSVFHDIKSGNNAVVCSNGSPQCGTNGFLSGYNAAAGYDFATGLGSVDASALVASWKDASYTPTTTVLTVNGSAGPFTIKHGTSVTYEVTVSSASGIPSGRAGVISNVDPLNGTYGDDVGFAGALGANGTFVYPAPDTPGGTFNLYARYAGDLTYAASQSAPVEVTVSKEDSTLSLAAYTRDQSGIHPVTGPATYPYGTYVAVDATPQGLSKVGIATGTVNFEDGQAALTTRSNNLNNDGFAEIPTYYWPAGSHSITASYLGDNSFNPSTTSAPVHFAITQAATGMTLSATPASLLSGTSTVTGTVTPTIPNLGASPSGSITLTDTTTGTTLGSATLVAGKDPKTGASIAAFTTTVNASSLAAGANLVTATYAGDTNYTGASATTTITLLVKTASTLTMTATPAALVSGTTVITGEVAPPAATNPGAPTGAVTLTDSTSGATLGTATLVTSTDAKTGLPVGAFTLNVNASSLVSGANTLTATYAGDSNYTGSTGTTVVTWNAPTRGNSQFTVAATNVTIQMPGQTTGNVSTIAVTPVNGFTGQVNLTAAMVSSPAGALAPPTLTLSAGSVTITGPTAATITGTVATTALTYALQHPGEAPPDRSRWYVGGGAVLASLVFFGIPARRRSWRTMLGLLLFLGVGMSVGCGVHLNQIMTENTTAGTYIFAVTGVDQATGQETASGTLTVTVMPMQK</sequence>
<dbReference type="CDD" id="cd11377">
    <property type="entry name" value="Pro-peptidase_S53"/>
    <property type="match status" value="1"/>
</dbReference>
<feature type="transmembrane region" description="Helical" evidence="8">
    <location>
        <begin position="1233"/>
        <end position="1251"/>
    </location>
</feature>
<feature type="transmembrane region" description="Helical" evidence="8">
    <location>
        <begin position="1258"/>
        <end position="1278"/>
    </location>
</feature>
<evidence type="ECO:0000259" key="9">
    <source>
        <dbReference type="PROSITE" id="PS51695"/>
    </source>
</evidence>
<dbReference type="Pfam" id="PF16640">
    <property type="entry name" value="Big_3_5"/>
    <property type="match status" value="2"/>
</dbReference>
<dbReference type="InterPro" id="IPR030400">
    <property type="entry name" value="Sedolisin_dom"/>
</dbReference>
<evidence type="ECO:0000256" key="4">
    <source>
        <dbReference type="ARBA" id="ARBA00022801"/>
    </source>
</evidence>
<dbReference type="SMART" id="SM00944">
    <property type="entry name" value="Pro-kuma_activ"/>
    <property type="match status" value="1"/>
</dbReference>
<dbReference type="RefSeq" id="WP_114205595.1">
    <property type="nucleotide sequence ID" value="NZ_CP030840.1"/>
</dbReference>
<dbReference type="Gene3D" id="3.40.50.200">
    <property type="entry name" value="Peptidase S8/S53 domain"/>
    <property type="match status" value="1"/>
</dbReference>
<gene>
    <name evidence="10" type="ORF">ACPOL_0466</name>
</gene>
<keyword evidence="8" id="KW-0812">Transmembrane</keyword>
<keyword evidence="2" id="KW-0645">Protease</keyword>
<dbReference type="PANTHER" id="PTHR14218:SF15">
    <property type="entry name" value="TRIPEPTIDYL-PEPTIDASE 1"/>
    <property type="match status" value="1"/>
</dbReference>
<keyword evidence="7" id="KW-0865">Zymogen</keyword>
<dbReference type="SUPFAM" id="SSF52743">
    <property type="entry name" value="Subtilisin-like"/>
    <property type="match status" value="1"/>
</dbReference>
<name>A0A2Z5FSQ9_9BACT</name>
<dbReference type="PROSITE" id="PS51695">
    <property type="entry name" value="SEDOLISIN"/>
    <property type="match status" value="1"/>
</dbReference>
<dbReference type="Proteomes" id="UP000253606">
    <property type="component" value="Chromosome"/>
</dbReference>
<evidence type="ECO:0000256" key="6">
    <source>
        <dbReference type="ARBA" id="ARBA00022837"/>
    </source>
</evidence>
<evidence type="ECO:0000313" key="11">
    <source>
        <dbReference type="Proteomes" id="UP000253606"/>
    </source>
</evidence>
<dbReference type="InterPro" id="IPR032109">
    <property type="entry name" value="Big_3_5"/>
</dbReference>
<keyword evidence="8" id="KW-0472">Membrane</keyword>
<comment type="cofactor">
    <cofactor evidence="1">
        <name>Ca(2+)</name>
        <dbReference type="ChEBI" id="CHEBI:29108"/>
    </cofactor>
</comment>
<dbReference type="InterPro" id="IPR050819">
    <property type="entry name" value="Tripeptidyl-peptidase_I"/>
</dbReference>
<evidence type="ECO:0000256" key="7">
    <source>
        <dbReference type="ARBA" id="ARBA00023145"/>
    </source>
</evidence>
<dbReference type="InterPro" id="IPR013783">
    <property type="entry name" value="Ig-like_fold"/>
</dbReference>
<proteinExistence type="predicted"/>
<dbReference type="EMBL" id="CP030840">
    <property type="protein sequence ID" value="AXC09843.1"/>
    <property type="molecule type" value="Genomic_DNA"/>
</dbReference>
<dbReference type="OrthoDB" id="127592at2"/>
<dbReference type="Pfam" id="PF09286">
    <property type="entry name" value="Pro-kuma_activ"/>
    <property type="match status" value="1"/>
</dbReference>
<dbReference type="PANTHER" id="PTHR14218">
    <property type="entry name" value="PROTEASE S8 TRIPEPTIDYL PEPTIDASE I CLN2"/>
    <property type="match status" value="1"/>
</dbReference>
<dbReference type="GO" id="GO:0046872">
    <property type="term" value="F:metal ion binding"/>
    <property type="evidence" value="ECO:0007669"/>
    <property type="project" value="UniProtKB-KW"/>
</dbReference>
<evidence type="ECO:0000256" key="8">
    <source>
        <dbReference type="SAM" id="Phobius"/>
    </source>
</evidence>
<keyword evidence="11" id="KW-1185">Reference proteome</keyword>
<reference evidence="10 11" key="1">
    <citation type="journal article" date="2018" name="Front. Microbiol.">
        <title>Hydrolytic Capabilities as a Key to Environmental Success: Chitinolytic and Cellulolytic Acidobacteria From Acidic Sub-arctic Soils and Boreal Peatlands.</title>
        <authorList>
            <person name="Belova S.E."/>
            <person name="Ravin N.V."/>
            <person name="Pankratov T.A."/>
            <person name="Rakitin A.L."/>
            <person name="Ivanova A.A."/>
            <person name="Beletsky A.V."/>
            <person name="Mardanov A.V."/>
            <person name="Sinninghe Damste J.S."/>
            <person name="Dedysh S.N."/>
        </authorList>
    </citation>
    <scope>NUCLEOTIDE SEQUENCE [LARGE SCALE GENOMIC DNA]</scope>
    <source>
        <strain evidence="10 11">SBC82</strain>
    </source>
</reference>
<evidence type="ECO:0000313" key="10">
    <source>
        <dbReference type="EMBL" id="AXC09843.1"/>
    </source>
</evidence>
<evidence type="ECO:0000256" key="2">
    <source>
        <dbReference type="ARBA" id="ARBA00022670"/>
    </source>
</evidence>
<accession>A0A2Z5FSQ9</accession>
<keyword evidence="5" id="KW-0720">Serine protease</keyword>
<evidence type="ECO:0000256" key="3">
    <source>
        <dbReference type="ARBA" id="ARBA00022723"/>
    </source>
</evidence>
<dbReference type="GO" id="GO:0004252">
    <property type="term" value="F:serine-type endopeptidase activity"/>
    <property type="evidence" value="ECO:0007669"/>
    <property type="project" value="InterPro"/>
</dbReference>
<dbReference type="CDD" id="cd04056">
    <property type="entry name" value="Peptidases_S53"/>
    <property type="match status" value="1"/>
</dbReference>
<keyword evidence="6" id="KW-0106">Calcium</keyword>
<keyword evidence="3" id="KW-0479">Metal-binding</keyword>
<dbReference type="GO" id="GO:0008240">
    <property type="term" value="F:tripeptidyl-peptidase activity"/>
    <property type="evidence" value="ECO:0007669"/>
    <property type="project" value="TreeGrafter"/>
</dbReference>
<keyword evidence="8" id="KW-1133">Transmembrane helix</keyword>
<dbReference type="GO" id="GO:0006508">
    <property type="term" value="P:proteolysis"/>
    <property type="evidence" value="ECO:0007669"/>
    <property type="project" value="UniProtKB-KW"/>
</dbReference>
<dbReference type="KEGG" id="abas:ACPOL_0466"/>
<protein>
    <recommendedName>
        <fullName evidence="9">Peptidase S53 domain-containing protein</fullName>
    </recommendedName>
</protein>
<dbReference type="InterPro" id="IPR015366">
    <property type="entry name" value="S53_propep"/>
</dbReference>
<feature type="domain" description="Peptidase S53" evidence="9">
    <location>
        <begin position="241"/>
        <end position="686"/>
    </location>
</feature>
<dbReference type="SUPFAM" id="SSF54897">
    <property type="entry name" value="Protease propeptides/inhibitors"/>
    <property type="match status" value="1"/>
</dbReference>
<evidence type="ECO:0000256" key="1">
    <source>
        <dbReference type="ARBA" id="ARBA00001913"/>
    </source>
</evidence>
<keyword evidence="4" id="KW-0378">Hydrolase</keyword>